<dbReference type="GO" id="GO:0071035">
    <property type="term" value="P:nuclear polyadenylation-dependent rRNA catabolic process"/>
    <property type="evidence" value="ECO:0007669"/>
    <property type="project" value="TreeGrafter"/>
</dbReference>
<evidence type="ECO:0000259" key="12">
    <source>
        <dbReference type="Pfam" id="PF03725"/>
    </source>
</evidence>
<dbReference type="GO" id="GO:0034475">
    <property type="term" value="P:U4 snRNA 3'-end processing"/>
    <property type="evidence" value="ECO:0007669"/>
    <property type="project" value="TreeGrafter"/>
</dbReference>
<gene>
    <name evidence="13" type="primary">RRP45</name>
    <name evidence="13" type="ORF">H4219_001911</name>
</gene>
<keyword evidence="6" id="KW-0698">rRNA processing</keyword>
<proteinExistence type="inferred from homology"/>
<dbReference type="FunFam" id="3.30.230.70:FF:000005">
    <property type="entry name" value="Exosome complex component RRP45"/>
    <property type="match status" value="1"/>
</dbReference>
<dbReference type="InterPro" id="IPR033100">
    <property type="entry name" value="Rrp45"/>
</dbReference>
<evidence type="ECO:0000256" key="4">
    <source>
        <dbReference type="ARBA" id="ARBA00019572"/>
    </source>
</evidence>
<evidence type="ECO:0000256" key="6">
    <source>
        <dbReference type="ARBA" id="ARBA00022552"/>
    </source>
</evidence>
<evidence type="ECO:0000256" key="3">
    <source>
        <dbReference type="ARBA" id="ARBA00006678"/>
    </source>
</evidence>
<dbReference type="CDD" id="cd11368">
    <property type="entry name" value="RNase_PH_RRP45"/>
    <property type="match status" value="1"/>
</dbReference>
<dbReference type="InterPro" id="IPR050590">
    <property type="entry name" value="Exosome_comp_Rrp42_subfam"/>
</dbReference>
<evidence type="ECO:0000256" key="2">
    <source>
        <dbReference type="ARBA" id="ARBA00004604"/>
    </source>
</evidence>
<accession>A0A9W8A3T3</accession>
<keyword evidence="5" id="KW-0963">Cytoplasm</keyword>
<dbReference type="GO" id="GO:0016075">
    <property type="term" value="P:rRNA catabolic process"/>
    <property type="evidence" value="ECO:0007669"/>
    <property type="project" value="TreeGrafter"/>
</dbReference>
<dbReference type="PANTHER" id="PTHR11097:SF14">
    <property type="entry name" value="EXOSOME COMPLEX COMPONENT RRP45"/>
    <property type="match status" value="1"/>
</dbReference>
<keyword evidence="8" id="KW-0694">RNA-binding</keyword>
<dbReference type="GO" id="GO:0000467">
    <property type="term" value="P:exonucleolytic trimming to generate mature 3'-end of 5.8S rRNA from tricistronic rRNA transcript (SSU-rRNA, 5.8S rRNA, LSU-rRNA)"/>
    <property type="evidence" value="ECO:0007669"/>
    <property type="project" value="TreeGrafter"/>
</dbReference>
<dbReference type="GO" id="GO:0035925">
    <property type="term" value="F:mRNA 3'-UTR AU-rich region binding"/>
    <property type="evidence" value="ECO:0007669"/>
    <property type="project" value="TreeGrafter"/>
</dbReference>
<dbReference type="Gene3D" id="3.30.230.70">
    <property type="entry name" value="GHMP Kinase, N-terminal domain"/>
    <property type="match status" value="1"/>
</dbReference>
<protein>
    <recommendedName>
        <fullName evidence="4">Exosome complex component RRP45</fullName>
    </recommendedName>
    <alternativeName>
        <fullName evidence="10">Ribosomal RNA-processing protein 45</fullName>
    </alternativeName>
</protein>
<reference evidence="13" key="1">
    <citation type="submission" date="2022-07" db="EMBL/GenBank/DDBJ databases">
        <title>Phylogenomic reconstructions and comparative analyses of Kickxellomycotina fungi.</title>
        <authorList>
            <person name="Reynolds N.K."/>
            <person name="Stajich J.E."/>
            <person name="Barry K."/>
            <person name="Grigoriev I.V."/>
            <person name="Crous P."/>
            <person name="Smith M.E."/>
        </authorList>
    </citation>
    <scope>NUCLEOTIDE SEQUENCE</scope>
    <source>
        <strain evidence="13">NBRC 100468</strain>
    </source>
</reference>
<dbReference type="InterPro" id="IPR001247">
    <property type="entry name" value="ExoRNase_PH_dom1"/>
</dbReference>
<dbReference type="GO" id="GO:0005730">
    <property type="term" value="C:nucleolus"/>
    <property type="evidence" value="ECO:0007669"/>
    <property type="project" value="UniProtKB-SubCell"/>
</dbReference>
<dbReference type="GO" id="GO:0071038">
    <property type="term" value="P:TRAMP-dependent tRNA surveillance pathway"/>
    <property type="evidence" value="ECO:0007669"/>
    <property type="project" value="TreeGrafter"/>
</dbReference>
<dbReference type="GO" id="GO:0034473">
    <property type="term" value="P:U1 snRNA 3'-end processing"/>
    <property type="evidence" value="ECO:0007669"/>
    <property type="project" value="TreeGrafter"/>
</dbReference>
<dbReference type="SUPFAM" id="SSF55666">
    <property type="entry name" value="Ribonuclease PH domain 2-like"/>
    <property type="match status" value="1"/>
</dbReference>
<comment type="similarity">
    <text evidence="3">Belongs to the RNase PH family.</text>
</comment>
<dbReference type="InterPro" id="IPR027408">
    <property type="entry name" value="PNPase/RNase_PH_dom_sf"/>
</dbReference>
<dbReference type="Proteomes" id="UP001150538">
    <property type="component" value="Unassembled WGS sequence"/>
</dbReference>
<comment type="subcellular location">
    <subcellularLocation>
        <location evidence="1">Cytoplasm</location>
    </subcellularLocation>
    <subcellularLocation>
        <location evidence="2">Nucleus</location>
        <location evidence="2">Nucleolus</location>
    </subcellularLocation>
</comment>
<dbReference type="AlphaFoldDB" id="A0A9W8A3T3"/>
<keyword evidence="9" id="KW-0539">Nucleus</keyword>
<dbReference type="PANTHER" id="PTHR11097">
    <property type="entry name" value="EXOSOME COMPLEX EXONUCLEASE RIBOSOMAL RNA PROCESSING PROTEIN"/>
    <property type="match status" value="1"/>
</dbReference>
<evidence type="ECO:0000256" key="7">
    <source>
        <dbReference type="ARBA" id="ARBA00022835"/>
    </source>
</evidence>
<dbReference type="GO" id="GO:0000177">
    <property type="term" value="C:cytoplasmic exosome (RNase complex)"/>
    <property type="evidence" value="ECO:0007669"/>
    <property type="project" value="TreeGrafter"/>
</dbReference>
<keyword evidence="14" id="KW-1185">Reference proteome</keyword>
<dbReference type="InterPro" id="IPR015847">
    <property type="entry name" value="ExoRNase_PH_dom2"/>
</dbReference>
<evidence type="ECO:0000256" key="8">
    <source>
        <dbReference type="ARBA" id="ARBA00022884"/>
    </source>
</evidence>
<evidence type="ECO:0000256" key="10">
    <source>
        <dbReference type="ARBA" id="ARBA00077933"/>
    </source>
</evidence>
<dbReference type="OrthoDB" id="10264038at2759"/>
<dbReference type="InterPro" id="IPR036345">
    <property type="entry name" value="ExoRNase_PH_dom2_sf"/>
</dbReference>
<evidence type="ECO:0000313" key="14">
    <source>
        <dbReference type="Proteomes" id="UP001150538"/>
    </source>
</evidence>
<dbReference type="GO" id="GO:0071028">
    <property type="term" value="P:nuclear mRNA surveillance"/>
    <property type="evidence" value="ECO:0007669"/>
    <property type="project" value="TreeGrafter"/>
</dbReference>
<evidence type="ECO:0000256" key="9">
    <source>
        <dbReference type="ARBA" id="ARBA00023242"/>
    </source>
</evidence>
<name>A0A9W8A3T3_9FUNG</name>
<feature type="domain" description="Exoribonuclease phosphorolytic" evidence="11">
    <location>
        <begin position="33"/>
        <end position="164"/>
    </location>
</feature>
<evidence type="ECO:0000259" key="11">
    <source>
        <dbReference type="Pfam" id="PF01138"/>
    </source>
</evidence>
<dbReference type="EMBL" id="JANBPU010000025">
    <property type="protein sequence ID" value="KAJ1919555.1"/>
    <property type="molecule type" value="Genomic_DNA"/>
</dbReference>
<evidence type="ECO:0000256" key="5">
    <source>
        <dbReference type="ARBA" id="ARBA00022490"/>
    </source>
</evidence>
<dbReference type="SUPFAM" id="SSF54211">
    <property type="entry name" value="Ribosomal protein S5 domain 2-like"/>
    <property type="match status" value="1"/>
</dbReference>
<feature type="domain" description="Exoribonuclease phosphorolytic" evidence="12">
    <location>
        <begin position="192"/>
        <end position="257"/>
    </location>
</feature>
<dbReference type="InterPro" id="IPR020568">
    <property type="entry name" value="Ribosomal_Su5_D2-typ_SF"/>
</dbReference>
<comment type="caution">
    <text evidence="13">The sequence shown here is derived from an EMBL/GenBank/DDBJ whole genome shotgun (WGS) entry which is preliminary data.</text>
</comment>
<sequence>MGQENKISNNNREFLLSALKSGTRVDGRGIYDYRTLRIEFGETSGTVYTYLGNTKVLVKISSQVVRPYVDRPTEGIVQFNTEIATLASPVFDAGKPTQMEVNISRTIEKVFHRNRVVDTESLCILANRKVWNIRVDVHFLDYDGNMLDAACIGIVAALKTFKRPDVTVDGEEAIIHSILDKPPVPLSINYAPICVTFGFFEDGEYMILDPGSLEEQVQTASLTMALNNQSEVCTINKAGGIPLSLDQVLRCIKIATAKIEEIHSIINEAVASQKK</sequence>
<evidence type="ECO:0000313" key="13">
    <source>
        <dbReference type="EMBL" id="KAJ1919555.1"/>
    </source>
</evidence>
<evidence type="ECO:0000256" key="1">
    <source>
        <dbReference type="ARBA" id="ARBA00004496"/>
    </source>
</evidence>
<organism evidence="13 14">
    <name type="scientific">Mycoemilia scoparia</name>
    <dbReference type="NCBI Taxonomy" id="417184"/>
    <lineage>
        <taxon>Eukaryota</taxon>
        <taxon>Fungi</taxon>
        <taxon>Fungi incertae sedis</taxon>
        <taxon>Zoopagomycota</taxon>
        <taxon>Kickxellomycotina</taxon>
        <taxon>Kickxellomycetes</taxon>
        <taxon>Kickxellales</taxon>
        <taxon>Kickxellaceae</taxon>
        <taxon>Mycoemilia</taxon>
    </lineage>
</organism>
<keyword evidence="7" id="KW-0271">Exosome</keyword>
<dbReference type="Pfam" id="PF03725">
    <property type="entry name" value="RNase_PH_C"/>
    <property type="match status" value="1"/>
</dbReference>
<dbReference type="Pfam" id="PF01138">
    <property type="entry name" value="RNase_PH"/>
    <property type="match status" value="1"/>
</dbReference>
<dbReference type="GO" id="GO:0000176">
    <property type="term" value="C:nuclear exosome (RNase complex)"/>
    <property type="evidence" value="ECO:0007669"/>
    <property type="project" value="TreeGrafter"/>
</dbReference>
<dbReference type="GO" id="GO:0034476">
    <property type="term" value="P:U5 snRNA 3'-end processing"/>
    <property type="evidence" value="ECO:0007669"/>
    <property type="project" value="TreeGrafter"/>
</dbReference>